<protein>
    <recommendedName>
        <fullName evidence="4">Aspartyl protease</fullName>
    </recommendedName>
</protein>
<name>A0ABS5J5L0_9BACT</name>
<keyword evidence="3" id="KW-1185">Reference proteome</keyword>
<evidence type="ECO:0000313" key="3">
    <source>
        <dbReference type="Proteomes" id="UP000676386"/>
    </source>
</evidence>
<dbReference type="RefSeq" id="WP_211975643.1">
    <property type="nucleotide sequence ID" value="NZ_CBFHAM010000043.1"/>
</dbReference>
<proteinExistence type="predicted"/>
<gene>
    <name evidence="2" type="ORF">KE626_24460</name>
</gene>
<feature type="signal peptide" evidence="1">
    <location>
        <begin position="1"/>
        <end position="26"/>
    </location>
</feature>
<reference evidence="2 3" key="1">
    <citation type="submission" date="2021-04" db="EMBL/GenBank/DDBJ databases">
        <title>Chitinophaga sp. nov., isolated from the rhizosphere soil.</title>
        <authorList>
            <person name="He S."/>
        </authorList>
    </citation>
    <scope>NUCLEOTIDE SEQUENCE [LARGE SCALE GENOMIC DNA]</scope>
    <source>
        <strain evidence="2 3">2R12</strain>
    </source>
</reference>
<evidence type="ECO:0000256" key="1">
    <source>
        <dbReference type="SAM" id="SignalP"/>
    </source>
</evidence>
<comment type="caution">
    <text evidence="2">The sequence shown here is derived from an EMBL/GenBank/DDBJ whole genome shotgun (WGS) entry which is preliminary data.</text>
</comment>
<evidence type="ECO:0000313" key="2">
    <source>
        <dbReference type="EMBL" id="MBS0030502.1"/>
    </source>
</evidence>
<dbReference type="PROSITE" id="PS51257">
    <property type="entry name" value="PROKAR_LIPOPROTEIN"/>
    <property type="match status" value="1"/>
</dbReference>
<keyword evidence="1" id="KW-0732">Signal</keyword>
<evidence type="ECO:0008006" key="4">
    <source>
        <dbReference type="Google" id="ProtNLM"/>
    </source>
</evidence>
<dbReference type="EMBL" id="JAGTXB010000015">
    <property type="protein sequence ID" value="MBS0030502.1"/>
    <property type="molecule type" value="Genomic_DNA"/>
</dbReference>
<sequence>MRPLFMLKRAAILIISIFHVGYSCQAQDTPVNQLVLPEEKDHKIPFIWITSKDSQYSAMLIPVKLSGCPRVFYMQFDTGSPYSLLYRNKLKAIGNQYGESVRVSDTTEKLLQFPFHVGNMPILAKEITVQQFDSTSINRNKNAIEIIGTLGTDLIDNKIACINYPKKYILITNSYNIEKTGAAWSVFIYEKRRILLPFSIREEQRLAYFDTGSSAFELLTDKTTAMRLSSPNATPTNREVESWGKSLKVVSIPTADSIEIAFQKLPLYNITYMEGISDAQVNAMKKTGIGGMAGNGIFLKRILVLDTRNKKFCVQPFR</sequence>
<dbReference type="Proteomes" id="UP000676386">
    <property type="component" value="Unassembled WGS sequence"/>
</dbReference>
<organism evidence="2 3">
    <name type="scientific">Chitinophaga hostae</name>
    <dbReference type="NCBI Taxonomy" id="2831022"/>
    <lineage>
        <taxon>Bacteria</taxon>
        <taxon>Pseudomonadati</taxon>
        <taxon>Bacteroidota</taxon>
        <taxon>Chitinophagia</taxon>
        <taxon>Chitinophagales</taxon>
        <taxon>Chitinophagaceae</taxon>
        <taxon>Chitinophaga</taxon>
    </lineage>
</organism>
<accession>A0ABS5J5L0</accession>
<feature type="chain" id="PRO_5046582219" description="Aspartyl protease" evidence="1">
    <location>
        <begin position="27"/>
        <end position="318"/>
    </location>
</feature>